<reference evidence="1" key="1">
    <citation type="journal article" date="2012" name="PLoS ONE">
        <title>Gene sets for utilization of primary and secondary nutrition supplies in the distal gut of endangered iberian lynx.</title>
        <authorList>
            <person name="Alcaide M."/>
            <person name="Messina E."/>
            <person name="Richter M."/>
            <person name="Bargiela R."/>
            <person name="Peplies J."/>
            <person name="Huws S.A."/>
            <person name="Newbold C.J."/>
            <person name="Golyshin P.N."/>
            <person name="Simon M.A."/>
            <person name="Lopez G."/>
            <person name="Yakimov M.M."/>
            <person name="Ferrer M."/>
        </authorList>
    </citation>
    <scope>NUCLEOTIDE SEQUENCE</scope>
</reference>
<evidence type="ECO:0000313" key="1">
    <source>
        <dbReference type="EMBL" id="EJW94477.1"/>
    </source>
</evidence>
<dbReference type="AlphaFoldDB" id="J9FY52"/>
<name>J9FY52_9ZZZZ</name>
<gene>
    <name evidence="1" type="ORF">EVA_17416</name>
</gene>
<proteinExistence type="predicted"/>
<dbReference type="EMBL" id="AMCI01006350">
    <property type="protein sequence ID" value="EJW94477.1"/>
    <property type="molecule type" value="Genomic_DNA"/>
</dbReference>
<organism evidence="1">
    <name type="scientific">gut metagenome</name>
    <dbReference type="NCBI Taxonomy" id="749906"/>
    <lineage>
        <taxon>unclassified sequences</taxon>
        <taxon>metagenomes</taxon>
        <taxon>organismal metagenomes</taxon>
    </lineage>
</organism>
<protein>
    <submittedName>
        <fullName evidence="1">Uncharacterized protein</fullName>
    </submittedName>
</protein>
<comment type="caution">
    <text evidence="1">The sequence shown here is derived from an EMBL/GenBank/DDBJ whole genome shotgun (WGS) entry which is preliminary data.</text>
</comment>
<accession>J9FY52</accession>
<sequence>MTCAQSWCICNTSATISTLCATSSGCGETRWISTWPI</sequence>